<dbReference type="HOGENOM" id="CLU_604760_0_0_1"/>
<dbReference type="EMBL" id="JH992977">
    <property type="protein sequence ID" value="EKX50839.1"/>
    <property type="molecule type" value="Genomic_DNA"/>
</dbReference>
<evidence type="ECO:0000313" key="5">
    <source>
        <dbReference type="Proteomes" id="UP000011087"/>
    </source>
</evidence>
<feature type="compositionally biased region" description="Basic and acidic residues" evidence="1">
    <location>
        <begin position="422"/>
        <end position="439"/>
    </location>
</feature>
<reference evidence="4" key="3">
    <citation type="submission" date="2016-03" db="UniProtKB">
        <authorList>
            <consortium name="EnsemblProtists"/>
        </authorList>
    </citation>
    <scope>IDENTIFICATION</scope>
</reference>
<feature type="compositionally biased region" description="Polar residues" evidence="1">
    <location>
        <begin position="443"/>
        <end position="453"/>
    </location>
</feature>
<protein>
    <submittedName>
        <fullName evidence="3 4">Uncharacterized protein</fullName>
    </submittedName>
</protein>
<feature type="transmembrane region" description="Helical" evidence="2">
    <location>
        <begin position="20"/>
        <end position="39"/>
    </location>
</feature>
<feature type="compositionally biased region" description="Low complexity" evidence="1">
    <location>
        <begin position="371"/>
        <end position="383"/>
    </location>
</feature>
<evidence type="ECO:0000256" key="2">
    <source>
        <dbReference type="SAM" id="Phobius"/>
    </source>
</evidence>
<name>L1JRE1_GUITC</name>
<feature type="region of interest" description="Disordered" evidence="1">
    <location>
        <begin position="410"/>
        <end position="453"/>
    </location>
</feature>
<evidence type="ECO:0000313" key="4">
    <source>
        <dbReference type="EnsemblProtists" id="EKX50839"/>
    </source>
</evidence>
<dbReference type="GeneID" id="17307494"/>
<evidence type="ECO:0000313" key="3">
    <source>
        <dbReference type="EMBL" id="EKX50839.1"/>
    </source>
</evidence>
<feature type="region of interest" description="Disordered" evidence="1">
    <location>
        <begin position="192"/>
        <end position="261"/>
    </location>
</feature>
<gene>
    <name evidence="3" type="ORF">GUITHDRAFT_161725</name>
</gene>
<feature type="region of interest" description="Disordered" evidence="1">
    <location>
        <begin position="359"/>
        <end position="387"/>
    </location>
</feature>
<dbReference type="AlphaFoldDB" id="L1JRE1"/>
<accession>L1JRE1</accession>
<dbReference type="KEGG" id="gtt:GUITHDRAFT_161725"/>
<keyword evidence="2" id="KW-1133">Transmembrane helix</keyword>
<evidence type="ECO:0000256" key="1">
    <source>
        <dbReference type="SAM" id="MobiDB-lite"/>
    </source>
</evidence>
<proteinExistence type="predicted"/>
<keyword evidence="5" id="KW-1185">Reference proteome</keyword>
<keyword evidence="2" id="KW-0472">Membrane</keyword>
<reference evidence="5" key="2">
    <citation type="submission" date="2012-11" db="EMBL/GenBank/DDBJ databases">
        <authorList>
            <person name="Kuo A."/>
            <person name="Curtis B.A."/>
            <person name="Tanifuji G."/>
            <person name="Burki F."/>
            <person name="Gruber A."/>
            <person name="Irimia M."/>
            <person name="Maruyama S."/>
            <person name="Arias M.C."/>
            <person name="Ball S.G."/>
            <person name="Gile G.H."/>
            <person name="Hirakawa Y."/>
            <person name="Hopkins J.F."/>
            <person name="Rensing S.A."/>
            <person name="Schmutz J."/>
            <person name="Symeonidi A."/>
            <person name="Elias M."/>
            <person name="Eveleigh R.J."/>
            <person name="Herman E.K."/>
            <person name="Klute M.J."/>
            <person name="Nakayama T."/>
            <person name="Obornik M."/>
            <person name="Reyes-Prieto A."/>
            <person name="Armbrust E.V."/>
            <person name="Aves S.J."/>
            <person name="Beiko R.G."/>
            <person name="Coutinho P."/>
            <person name="Dacks J.B."/>
            <person name="Durnford D.G."/>
            <person name="Fast N.M."/>
            <person name="Green B.R."/>
            <person name="Grisdale C."/>
            <person name="Hempe F."/>
            <person name="Henrissat B."/>
            <person name="Hoppner M.P."/>
            <person name="Ishida K.-I."/>
            <person name="Kim E."/>
            <person name="Koreny L."/>
            <person name="Kroth P.G."/>
            <person name="Liu Y."/>
            <person name="Malik S.-B."/>
            <person name="Maier U.G."/>
            <person name="McRose D."/>
            <person name="Mock T."/>
            <person name="Neilson J.A."/>
            <person name="Onodera N.T."/>
            <person name="Poole A.M."/>
            <person name="Pritham E.J."/>
            <person name="Richards T.A."/>
            <person name="Rocap G."/>
            <person name="Roy S.W."/>
            <person name="Sarai C."/>
            <person name="Schaack S."/>
            <person name="Shirato S."/>
            <person name="Slamovits C.H."/>
            <person name="Spencer D.F."/>
            <person name="Suzuki S."/>
            <person name="Worden A.Z."/>
            <person name="Zauner S."/>
            <person name="Barry K."/>
            <person name="Bell C."/>
            <person name="Bharti A.K."/>
            <person name="Crow J.A."/>
            <person name="Grimwood J."/>
            <person name="Kramer R."/>
            <person name="Lindquist E."/>
            <person name="Lucas S."/>
            <person name="Salamov A."/>
            <person name="McFadden G.I."/>
            <person name="Lane C.E."/>
            <person name="Keeling P.J."/>
            <person name="Gray M.W."/>
            <person name="Grigoriev I.V."/>
            <person name="Archibald J.M."/>
        </authorList>
    </citation>
    <scope>NUCLEOTIDE SEQUENCE</scope>
    <source>
        <strain evidence="5">CCMP2712</strain>
    </source>
</reference>
<dbReference type="RefSeq" id="XP_005837819.1">
    <property type="nucleotide sequence ID" value="XM_005837762.1"/>
</dbReference>
<keyword evidence="2" id="KW-0812">Transmembrane</keyword>
<dbReference type="PaxDb" id="55529-EKX50839"/>
<organism evidence="3">
    <name type="scientific">Guillardia theta (strain CCMP2712)</name>
    <name type="common">Cryptophyte</name>
    <dbReference type="NCBI Taxonomy" id="905079"/>
    <lineage>
        <taxon>Eukaryota</taxon>
        <taxon>Cryptophyceae</taxon>
        <taxon>Pyrenomonadales</taxon>
        <taxon>Geminigeraceae</taxon>
        <taxon>Guillardia</taxon>
    </lineage>
</organism>
<sequence>MQGKEGRGMAAWGASGSSRLLLVASFSFSFAIAFLVFLVPPPLKSLSLLLETQPSPSSSVPIKTAIRAAETGAARAVAGASKQAVEAALMQAALSVPGQRKREAAAAKAAAMAERKKPSAAWLAGERALAARNPLSAMVSLAGENQEAVKGTRRLGAPVLASDVQASWAHGYPNPSRFFHKQDRYVHVGEVISPTDPQGSEEGGEVNSEEHQPTSEPAAQGEGGSPHEEEADAGQAEPGDKGGEEQEATASEPPLWQDPMPLHVLCHGRNASWCSHAEAQAAMASSLPSLASRSSGANKPGAPVLSGGVRVPGGRVVWVPLQALQTRPPAASAVAAQARVGDVIASGGGHEALLGQKLAGQASRRHKQLARQRASGSARAASATPPSWDPKKFYKEVIYRRNGQPAYALYAAPNAGRSAQDQPERRMTRQEELKVRGGEESTGILTNGTEGSR</sequence>
<dbReference type="EnsemblProtists" id="EKX50839">
    <property type="protein sequence ID" value="EKX50839"/>
    <property type="gene ID" value="GUITHDRAFT_161725"/>
</dbReference>
<reference evidence="3 5" key="1">
    <citation type="journal article" date="2012" name="Nature">
        <title>Algal genomes reveal evolutionary mosaicism and the fate of nucleomorphs.</title>
        <authorList>
            <consortium name="DOE Joint Genome Institute"/>
            <person name="Curtis B.A."/>
            <person name="Tanifuji G."/>
            <person name="Burki F."/>
            <person name="Gruber A."/>
            <person name="Irimia M."/>
            <person name="Maruyama S."/>
            <person name="Arias M.C."/>
            <person name="Ball S.G."/>
            <person name="Gile G.H."/>
            <person name="Hirakawa Y."/>
            <person name="Hopkins J.F."/>
            <person name="Kuo A."/>
            <person name="Rensing S.A."/>
            <person name="Schmutz J."/>
            <person name="Symeonidi A."/>
            <person name="Elias M."/>
            <person name="Eveleigh R.J."/>
            <person name="Herman E.K."/>
            <person name="Klute M.J."/>
            <person name="Nakayama T."/>
            <person name="Obornik M."/>
            <person name="Reyes-Prieto A."/>
            <person name="Armbrust E.V."/>
            <person name="Aves S.J."/>
            <person name="Beiko R.G."/>
            <person name="Coutinho P."/>
            <person name="Dacks J.B."/>
            <person name="Durnford D.G."/>
            <person name="Fast N.M."/>
            <person name="Green B.R."/>
            <person name="Grisdale C.J."/>
            <person name="Hempel F."/>
            <person name="Henrissat B."/>
            <person name="Hoppner M.P."/>
            <person name="Ishida K."/>
            <person name="Kim E."/>
            <person name="Koreny L."/>
            <person name="Kroth P.G."/>
            <person name="Liu Y."/>
            <person name="Malik S.B."/>
            <person name="Maier U.G."/>
            <person name="McRose D."/>
            <person name="Mock T."/>
            <person name="Neilson J.A."/>
            <person name="Onodera N.T."/>
            <person name="Poole A.M."/>
            <person name="Pritham E.J."/>
            <person name="Richards T.A."/>
            <person name="Rocap G."/>
            <person name="Roy S.W."/>
            <person name="Sarai C."/>
            <person name="Schaack S."/>
            <person name="Shirato S."/>
            <person name="Slamovits C.H."/>
            <person name="Spencer D.F."/>
            <person name="Suzuki S."/>
            <person name="Worden A.Z."/>
            <person name="Zauner S."/>
            <person name="Barry K."/>
            <person name="Bell C."/>
            <person name="Bharti A.K."/>
            <person name="Crow J.A."/>
            <person name="Grimwood J."/>
            <person name="Kramer R."/>
            <person name="Lindquist E."/>
            <person name="Lucas S."/>
            <person name="Salamov A."/>
            <person name="McFadden G.I."/>
            <person name="Lane C.E."/>
            <person name="Keeling P.J."/>
            <person name="Gray M.W."/>
            <person name="Grigoriev I.V."/>
            <person name="Archibald J.M."/>
        </authorList>
    </citation>
    <scope>NUCLEOTIDE SEQUENCE</scope>
    <source>
        <strain evidence="3 5">CCMP2712</strain>
    </source>
</reference>
<dbReference type="Proteomes" id="UP000011087">
    <property type="component" value="Unassembled WGS sequence"/>
</dbReference>